<reference evidence="2" key="2">
    <citation type="journal article" date="2015" name="Data Brief">
        <title>Shoot transcriptome of the giant reed, Arundo donax.</title>
        <authorList>
            <person name="Barrero R.A."/>
            <person name="Guerrero F.D."/>
            <person name="Moolhuijzen P."/>
            <person name="Goolsby J.A."/>
            <person name="Tidwell J."/>
            <person name="Bellgard S.E."/>
            <person name="Bellgard M.I."/>
        </authorList>
    </citation>
    <scope>NUCLEOTIDE SEQUENCE</scope>
    <source>
        <tissue evidence="2">Shoot tissue taken approximately 20 cm above the soil surface</tissue>
    </source>
</reference>
<dbReference type="EMBL" id="GBRH01177233">
    <property type="protein sequence ID" value="JAE20663.1"/>
    <property type="molecule type" value="Transcribed_RNA"/>
</dbReference>
<reference evidence="2" key="1">
    <citation type="submission" date="2014-09" db="EMBL/GenBank/DDBJ databases">
        <authorList>
            <person name="Magalhaes I.L.F."/>
            <person name="Oliveira U."/>
            <person name="Santos F.R."/>
            <person name="Vidigal T.H.D.A."/>
            <person name="Brescovit A.D."/>
            <person name="Santos A.J."/>
        </authorList>
    </citation>
    <scope>NUCLEOTIDE SEQUENCE</scope>
    <source>
        <tissue evidence="2">Shoot tissue taken approximately 20 cm above the soil surface</tissue>
    </source>
</reference>
<evidence type="ECO:0000313" key="2">
    <source>
        <dbReference type="EMBL" id="JAE20663.1"/>
    </source>
</evidence>
<proteinExistence type="predicted"/>
<feature type="compositionally biased region" description="Low complexity" evidence="1">
    <location>
        <begin position="26"/>
        <end position="40"/>
    </location>
</feature>
<name>A0A0A9N7N1_ARUDO</name>
<accession>A0A0A9N7N1</accession>
<sequence length="78" mass="8251">MCPRGRMSSARSSSVTTMRRRWTALRHSSGAASSATHGRAYAPQSSGMSPYMAARGFPLTASDSSRGNRASRRAGDTA</sequence>
<organism evidence="2">
    <name type="scientific">Arundo donax</name>
    <name type="common">Giant reed</name>
    <name type="synonym">Donax arundinaceus</name>
    <dbReference type="NCBI Taxonomy" id="35708"/>
    <lineage>
        <taxon>Eukaryota</taxon>
        <taxon>Viridiplantae</taxon>
        <taxon>Streptophyta</taxon>
        <taxon>Embryophyta</taxon>
        <taxon>Tracheophyta</taxon>
        <taxon>Spermatophyta</taxon>
        <taxon>Magnoliopsida</taxon>
        <taxon>Liliopsida</taxon>
        <taxon>Poales</taxon>
        <taxon>Poaceae</taxon>
        <taxon>PACMAD clade</taxon>
        <taxon>Arundinoideae</taxon>
        <taxon>Arundineae</taxon>
        <taxon>Arundo</taxon>
    </lineage>
</organism>
<evidence type="ECO:0000256" key="1">
    <source>
        <dbReference type="SAM" id="MobiDB-lite"/>
    </source>
</evidence>
<protein>
    <submittedName>
        <fullName evidence="2">Coronatine-insensitive protein 1</fullName>
    </submittedName>
</protein>
<dbReference type="AlphaFoldDB" id="A0A0A9N7N1"/>
<feature type="region of interest" description="Disordered" evidence="1">
    <location>
        <begin position="1"/>
        <end position="78"/>
    </location>
</feature>